<sequence length="315" mass="35037">MTAFKTKKLQIETLGEYLQDARKRMRLTREQVSRLTQIPIRSLQRLEESIYEGLPADVYVKGFLKSLAAVYEAPSQVLIDQFEQERGLDEIIKPGSSKKNIKYSAPQFTITPKTLTLTFVFFLSIVAVGYLVWQVRSVSAAPPLEIITPFEDTSIFSRSILLRGKTEAGARVYINEQEILVEESGDFQQVLNLAEGTNQLLIKAQNKFEKSTEVKRVIVVSPLDVKTDDSEGVLDHNIIVVVSVGPQDAWIEVQADEEVFLGETIPAGEKKVFVADTELLLSTGNAGSTRVVYNGQDLGVLGRPGEVLSGIRFSR</sequence>
<evidence type="ECO:0000256" key="1">
    <source>
        <dbReference type="SAM" id="Phobius"/>
    </source>
</evidence>
<dbReference type="InterPro" id="IPR013783">
    <property type="entry name" value="Ig-like_fold"/>
</dbReference>
<dbReference type="GO" id="GO:0003677">
    <property type="term" value="F:DNA binding"/>
    <property type="evidence" value="ECO:0007669"/>
    <property type="project" value="InterPro"/>
</dbReference>
<dbReference type="InterPro" id="IPR050400">
    <property type="entry name" value="Bact_Cytoskel_RodZ"/>
</dbReference>
<dbReference type="Gene3D" id="1.10.260.40">
    <property type="entry name" value="lambda repressor-like DNA-binding domains"/>
    <property type="match status" value="1"/>
</dbReference>
<accession>A0A2H0VCQ4</accession>
<dbReference type="Proteomes" id="UP000230557">
    <property type="component" value="Unassembled WGS sequence"/>
</dbReference>
<evidence type="ECO:0000313" key="3">
    <source>
        <dbReference type="EMBL" id="PIR96875.1"/>
    </source>
</evidence>
<name>A0A2H0VCQ4_9BACT</name>
<dbReference type="EMBL" id="PFAJ01000057">
    <property type="protein sequence ID" value="PIR96875.1"/>
    <property type="molecule type" value="Genomic_DNA"/>
</dbReference>
<dbReference type="Pfam" id="PF13413">
    <property type="entry name" value="HTH_25"/>
    <property type="match status" value="1"/>
</dbReference>
<feature type="transmembrane region" description="Helical" evidence="1">
    <location>
        <begin position="114"/>
        <end position="133"/>
    </location>
</feature>
<organism evidence="3 4">
    <name type="scientific">Candidatus Doudnabacteria bacterium CG10_big_fil_rev_8_21_14_0_10_41_10</name>
    <dbReference type="NCBI Taxonomy" id="1974551"/>
    <lineage>
        <taxon>Bacteria</taxon>
        <taxon>Candidatus Doudnaibacteriota</taxon>
    </lineage>
</organism>
<keyword evidence="1" id="KW-0472">Membrane</keyword>
<dbReference type="InterPro" id="IPR010982">
    <property type="entry name" value="Lambda_DNA-bd_dom_sf"/>
</dbReference>
<dbReference type="AlphaFoldDB" id="A0A2H0VCQ4"/>
<dbReference type="Pfam" id="PF13464">
    <property type="entry name" value="RodZ_C"/>
    <property type="match status" value="1"/>
</dbReference>
<feature type="domain" description="Cytoskeleton protein RodZ-like C-terminal" evidence="2">
    <location>
        <begin position="247"/>
        <end position="307"/>
    </location>
</feature>
<keyword evidence="1" id="KW-1133">Transmembrane helix</keyword>
<gene>
    <name evidence="3" type="ORF">COT91_04405</name>
</gene>
<proteinExistence type="predicted"/>
<evidence type="ECO:0000259" key="2">
    <source>
        <dbReference type="Pfam" id="PF13464"/>
    </source>
</evidence>
<evidence type="ECO:0000313" key="4">
    <source>
        <dbReference type="Proteomes" id="UP000230557"/>
    </source>
</evidence>
<keyword evidence="1" id="KW-0812">Transmembrane</keyword>
<comment type="caution">
    <text evidence="3">The sequence shown here is derived from an EMBL/GenBank/DDBJ whole genome shotgun (WGS) entry which is preliminary data.</text>
</comment>
<dbReference type="PANTHER" id="PTHR34475">
    <property type="match status" value="1"/>
</dbReference>
<dbReference type="InterPro" id="IPR025194">
    <property type="entry name" value="RodZ-like_C"/>
</dbReference>
<dbReference type="Gene3D" id="2.60.40.10">
    <property type="entry name" value="Immunoglobulins"/>
    <property type="match status" value="1"/>
</dbReference>
<protein>
    <recommendedName>
        <fullName evidence="2">Cytoskeleton protein RodZ-like C-terminal domain-containing protein</fullName>
    </recommendedName>
</protein>
<dbReference type="PANTHER" id="PTHR34475:SF1">
    <property type="entry name" value="CYTOSKELETON PROTEIN RODZ"/>
    <property type="match status" value="1"/>
</dbReference>
<reference evidence="4" key="1">
    <citation type="submission" date="2017-09" db="EMBL/GenBank/DDBJ databases">
        <title>Depth-based differentiation of microbial function through sediment-hosted aquifers and enrichment of novel symbionts in the deep terrestrial subsurface.</title>
        <authorList>
            <person name="Probst A.J."/>
            <person name="Ladd B."/>
            <person name="Jarett J.K."/>
            <person name="Geller-Mcgrath D.E."/>
            <person name="Sieber C.M.K."/>
            <person name="Emerson J.B."/>
            <person name="Anantharaman K."/>
            <person name="Thomas B.C."/>
            <person name="Malmstrom R."/>
            <person name="Stieglmeier M."/>
            <person name="Klingl A."/>
            <person name="Woyke T."/>
            <person name="Ryan C.M."/>
            <person name="Banfield J.F."/>
        </authorList>
    </citation>
    <scope>NUCLEOTIDE SEQUENCE [LARGE SCALE GENOMIC DNA]</scope>
</reference>